<gene>
    <name evidence="10" type="primary">folK</name>
    <name evidence="10" type="ORF">NE675_01480</name>
</gene>
<dbReference type="InterPro" id="IPR035907">
    <property type="entry name" value="Hppk_sf"/>
</dbReference>
<protein>
    <recommendedName>
        <fullName evidence="3">2-amino-4-hydroxy-6-hydroxymethyldihydropteridine diphosphokinase</fullName>
        <ecNumber evidence="3">2.7.6.3</ecNumber>
    </recommendedName>
</protein>
<keyword evidence="8" id="KW-0289">Folate biosynthesis</keyword>
<evidence type="ECO:0000256" key="5">
    <source>
        <dbReference type="ARBA" id="ARBA00022741"/>
    </source>
</evidence>
<evidence type="ECO:0000256" key="2">
    <source>
        <dbReference type="ARBA" id="ARBA00005051"/>
    </source>
</evidence>
<evidence type="ECO:0000259" key="9">
    <source>
        <dbReference type="PROSITE" id="PS00794"/>
    </source>
</evidence>
<comment type="pathway">
    <text evidence="2">Cofactor biosynthesis; tetrahydrofolate biosynthesis; 2-amino-4-hydroxy-6-hydroxymethyl-7,8-dihydropteridine diphosphate from 7,8-dihydroneopterin triphosphate: step 4/4.</text>
</comment>
<comment type="catalytic activity">
    <reaction evidence="1">
        <text>6-hydroxymethyl-7,8-dihydropterin + ATP = (7,8-dihydropterin-6-yl)methyl diphosphate + AMP + H(+)</text>
        <dbReference type="Rhea" id="RHEA:11412"/>
        <dbReference type="ChEBI" id="CHEBI:15378"/>
        <dbReference type="ChEBI" id="CHEBI:30616"/>
        <dbReference type="ChEBI" id="CHEBI:44841"/>
        <dbReference type="ChEBI" id="CHEBI:72950"/>
        <dbReference type="ChEBI" id="CHEBI:456215"/>
        <dbReference type="EC" id="2.7.6.3"/>
    </reaction>
</comment>
<evidence type="ECO:0000256" key="3">
    <source>
        <dbReference type="ARBA" id="ARBA00013253"/>
    </source>
</evidence>
<evidence type="ECO:0000256" key="1">
    <source>
        <dbReference type="ARBA" id="ARBA00000198"/>
    </source>
</evidence>
<keyword evidence="4 10" id="KW-0808">Transferase</keyword>
<organism evidence="10 11">
    <name type="scientific">Megasphaera massiliensis</name>
    <dbReference type="NCBI Taxonomy" id="1232428"/>
    <lineage>
        <taxon>Bacteria</taxon>
        <taxon>Bacillati</taxon>
        <taxon>Bacillota</taxon>
        <taxon>Negativicutes</taxon>
        <taxon>Veillonellales</taxon>
        <taxon>Veillonellaceae</taxon>
        <taxon>Megasphaera</taxon>
    </lineage>
</organism>
<dbReference type="NCBIfam" id="TIGR01498">
    <property type="entry name" value="folK"/>
    <property type="match status" value="1"/>
</dbReference>
<dbReference type="CDD" id="cd00483">
    <property type="entry name" value="HPPK"/>
    <property type="match status" value="1"/>
</dbReference>
<dbReference type="Gene3D" id="3.30.70.560">
    <property type="entry name" value="7,8-Dihydro-6-hydroxymethylpterin-pyrophosphokinase HPPK"/>
    <property type="match status" value="1"/>
</dbReference>
<feature type="domain" description="7,8-dihydro-6-hydroxymethylpterin-pyrophosphokinase" evidence="9">
    <location>
        <begin position="88"/>
        <end position="99"/>
    </location>
</feature>
<evidence type="ECO:0000256" key="4">
    <source>
        <dbReference type="ARBA" id="ARBA00022679"/>
    </source>
</evidence>
<name>A0ABT1SPF3_9FIRM</name>
<keyword evidence="11" id="KW-1185">Reference proteome</keyword>
<dbReference type="PANTHER" id="PTHR43071">
    <property type="entry name" value="2-AMINO-4-HYDROXY-6-HYDROXYMETHYLDIHYDROPTERIDINE PYROPHOSPHOKINASE"/>
    <property type="match status" value="1"/>
</dbReference>
<evidence type="ECO:0000313" key="11">
    <source>
        <dbReference type="Proteomes" id="UP001206692"/>
    </source>
</evidence>
<keyword evidence="6" id="KW-0418">Kinase</keyword>
<evidence type="ECO:0000256" key="6">
    <source>
        <dbReference type="ARBA" id="ARBA00022777"/>
    </source>
</evidence>
<evidence type="ECO:0000313" key="10">
    <source>
        <dbReference type="EMBL" id="MCQ5341709.1"/>
    </source>
</evidence>
<accession>A0ABT1SPF3</accession>
<dbReference type="EC" id="2.7.6.3" evidence="3"/>
<evidence type="ECO:0000256" key="7">
    <source>
        <dbReference type="ARBA" id="ARBA00022840"/>
    </source>
</evidence>
<dbReference type="InterPro" id="IPR000550">
    <property type="entry name" value="Hppk"/>
</dbReference>
<dbReference type="EMBL" id="JANGEW010000001">
    <property type="protein sequence ID" value="MCQ5341709.1"/>
    <property type="molecule type" value="Genomic_DNA"/>
</dbReference>
<keyword evidence="7" id="KW-0067">ATP-binding</keyword>
<dbReference type="PANTHER" id="PTHR43071:SF1">
    <property type="entry name" value="2-AMINO-4-HYDROXY-6-HYDROXYMETHYLDIHYDROPTERIDINE PYROPHOSPHOKINASE"/>
    <property type="match status" value="1"/>
</dbReference>
<sequence length="159" mass="17762">MARFYLSIGANLGDREGTLKRAVALLDANPDVTVTAVSPFYETPPWGKEDQPPFINGAVAVETSLAGPDLLERCLAIERQLGRVRHEKWGARTIDIDLVYSPDEACQTQTLTLPHPYLTQRAFVLVPLRDLVPDLILFGRPIDDWLAQLPDTDAIRRKD</sequence>
<comment type="caution">
    <text evidence="10">The sequence shown here is derived from an EMBL/GenBank/DDBJ whole genome shotgun (WGS) entry which is preliminary data.</text>
</comment>
<proteinExistence type="predicted"/>
<reference evidence="10 11" key="1">
    <citation type="submission" date="2022-06" db="EMBL/GenBank/DDBJ databases">
        <title>Isolation of gut microbiota from human fecal samples.</title>
        <authorList>
            <person name="Pamer E.G."/>
            <person name="Barat B."/>
            <person name="Waligurski E."/>
            <person name="Medina S."/>
            <person name="Paddock L."/>
            <person name="Mostad J."/>
        </authorList>
    </citation>
    <scope>NUCLEOTIDE SEQUENCE [LARGE SCALE GENOMIC DNA]</scope>
    <source>
        <strain evidence="10 11">DFI.1.1</strain>
    </source>
</reference>
<dbReference type="Pfam" id="PF01288">
    <property type="entry name" value="HPPK"/>
    <property type="match status" value="1"/>
</dbReference>
<dbReference type="GO" id="GO:0003848">
    <property type="term" value="F:2-amino-4-hydroxy-6-hydroxymethyldihydropteridine diphosphokinase activity"/>
    <property type="evidence" value="ECO:0007669"/>
    <property type="project" value="UniProtKB-EC"/>
</dbReference>
<evidence type="ECO:0000256" key="8">
    <source>
        <dbReference type="ARBA" id="ARBA00022909"/>
    </source>
</evidence>
<keyword evidence="5" id="KW-0547">Nucleotide-binding</keyword>
<dbReference type="RefSeq" id="WP_062412978.1">
    <property type="nucleotide sequence ID" value="NZ_JAJCIO010000001.1"/>
</dbReference>
<dbReference type="Proteomes" id="UP001206692">
    <property type="component" value="Unassembled WGS sequence"/>
</dbReference>
<dbReference type="PROSITE" id="PS00794">
    <property type="entry name" value="HPPK"/>
    <property type="match status" value="1"/>
</dbReference>
<dbReference type="SUPFAM" id="SSF55083">
    <property type="entry name" value="6-hydroxymethyl-7,8-dihydropterin pyrophosphokinase, HPPK"/>
    <property type="match status" value="1"/>
</dbReference>